<dbReference type="EMBL" id="JAHRIO010014903">
    <property type="protein sequence ID" value="MEQ2163489.1"/>
    <property type="molecule type" value="Genomic_DNA"/>
</dbReference>
<name>A0ABV0MWH2_9TELE</name>
<organism evidence="1 2">
    <name type="scientific">Goodea atripinnis</name>
    <dbReference type="NCBI Taxonomy" id="208336"/>
    <lineage>
        <taxon>Eukaryota</taxon>
        <taxon>Metazoa</taxon>
        <taxon>Chordata</taxon>
        <taxon>Craniata</taxon>
        <taxon>Vertebrata</taxon>
        <taxon>Euteleostomi</taxon>
        <taxon>Actinopterygii</taxon>
        <taxon>Neopterygii</taxon>
        <taxon>Teleostei</taxon>
        <taxon>Neoteleostei</taxon>
        <taxon>Acanthomorphata</taxon>
        <taxon>Ovalentaria</taxon>
        <taxon>Atherinomorphae</taxon>
        <taxon>Cyprinodontiformes</taxon>
        <taxon>Goodeidae</taxon>
        <taxon>Goodea</taxon>
    </lineage>
</organism>
<reference evidence="1 2" key="1">
    <citation type="submission" date="2021-06" db="EMBL/GenBank/DDBJ databases">
        <authorList>
            <person name="Palmer J.M."/>
        </authorList>
    </citation>
    <scope>NUCLEOTIDE SEQUENCE [LARGE SCALE GENOMIC DNA]</scope>
    <source>
        <strain evidence="1 2">GA_2019</strain>
        <tissue evidence="1">Muscle</tissue>
    </source>
</reference>
<gene>
    <name evidence="1" type="ORF">GOODEAATRI_030631</name>
</gene>
<feature type="non-terminal residue" evidence="1">
    <location>
        <position position="1"/>
    </location>
</feature>
<evidence type="ECO:0000313" key="2">
    <source>
        <dbReference type="Proteomes" id="UP001476798"/>
    </source>
</evidence>
<accession>A0ABV0MWH2</accession>
<evidence type="ECO:0000313" key="1">
    <source>
        <dbReference type="EMBL" id="MEQ2163489.1"/>
    </source>
</evidence>
<protein>
    <submittedName>
        <fullName evidence="1">Uncharacterized protein</fullName>
    </submittedName>
</protein>
<comment type="caution">
    <text evidence="1">The sequence shown here is derived from an EMBL/GenBank/DDBJ whole genome shotgun (WGS) entry which is preliminary data.</text>
</comment>
<sequence>LMLNLSVLMRAEDSSSALTGCINVSRTQSGSGSEDSCFFLFSFSFSFSWSGSVSWTGRTLFPPERLGASCISTSQRSRWCRSKTRPTGQVKLKLLSNNWSVMEPQRRATVTRIWSFRTHHFVLAHM</sequence>
<dbReference type="Proteomes" id="UP001476798">
    <property type="component" value="Unassembled WGS sequence"/>
</dbReference>
<proteinExistence type="predicted"/>
<keyword evidence="2" id="KW-1185">Reference proteome</keyword>